<comment type="caution">
    <text evidence="1">The sequence shown here is derived from an EMBL/GenBank/DDBJ whole genome shotgun (WGS) entry which is preliminary data.</text>
</comment>
<protein>
    <submittedName>
        <fullName evidence="1">Uncharacterized protein</fullName>
    </submittedName>
</protein>
<dbReference type="Proteomes" id="UP001058974">
    <property type="component" value="Chromosome 5"/>
</dbReference>
<accession>A0A9D4WKD5</accession>
<gene>
    <name evidence="1" type="ORF">KIW84_051583</name>
</gene>
<organism evidence="1 2">
    <name type="scientific">Pisum sativum</name>
    <name type="common">Garden pea</name>
    <name type="synonym">Lathyrus oleraceus</name>
    <dbReference type="NCBI Taxonomy" id="3888"/>
    <lineage>
        <taxon>Eukaryota</taxon>
        <taxon>Viridiplantae</taxon>
        <taxon>Streptophyta</taxon>
        <taxon>Embryophyta</taxon>
        <taxon>Tracheophyta</taxon>
        <taxon>Spermatophyta</taxon>
        <taxon>Magnoliopsida</taxon>
        <taxon>eudicotyledons</taxon>
        <taxon>Gunneridae</taxon>
        <taxon>Pentapetalae</taxon>
        <taxon>rosids</taxon>
        <taxon>fabids</taxon>
        <taxon>Fabales</taxon>
        <taxon>Fabaceae</taxon>
        <taxon>Papilionoideae</taxon>
        <taxon>50 kb inversion clade</taxon>
        <taxon>NPAAA clade</taxon>
        <taxon>Hologalegina</taxon>
        <taxon>IRL clade</taxon>
        <taxon>Fabeae</taxon>
        <taxon>Lathyrus</taxon>
    </lineage>
</organism>
<name>A0A9D4WKD5_PEA</name>
<keyword evidence="2" id="KW-1185">Reference proteome</keyword>
<dbReference type="AlphaFoldDB" id="A0A9D4WKD5"/>
<evidence type="ECO:0000313" key="2">
    <source>
        <dbReference type="Proteomes" id="UP001058974"/>
    </source>
</evidence>
<evidence type="ECO:0000313" key="1">
    <source>
        <dbReference type="EMBL" id="KAI5404474.1"/>
    </source>
</evidence>
<proteinExistence type="predicted"/>
<dbReference type="Gramene" id="Psat05G0158300-T1">
    <property type="protein sequence ID" value="KAI5404474.1"/>
    <property type="gene ID" value="KIW84_051583"/>
</dbReference>
<sequence>MSVADEFTKNSLVIYVQGLSDNFNPGVANIDVISRITYEVSNVNYDIKSLKTTPRNETCIIEANLSRSNVMTPKILTASDIIEKFPQEWILQDVVKSEKIEARTIRDVIQDIDGYVRIRMNRSQSYRYHQSSSIGSTSSARHSVDSTIRVNLAGVNFAPTKVLEALSLSDKAVIASLILFKNSLWLEVAGKEASNFHLSNKNDVSSGEMASSLQRPG</sequence>
<reference evidence="1 2" key="1">
    <citation type="journal article" date="2022" name="Nat. Genet.">
        <title>Improved pea reference genome and pan-genome highlight genomic features and evolutionary characteristics.</title>
        <authorList>
            <person name="Yang T."/>
            <person name="Liu R."/>
            <person name="Luo Y."/>
            <person name="Hu S."/>
            <person name="Wang D."/>
            <person name="Wang C."/>
            <person name="Pandey M.K."/>
            <person name="Ge S."/>
            <person name="Xu Q."/>
            <person name="Li N."/>
            <person name="Li G."/>
            <person name="Huang Y."/>
            <person name="Saxena R.K."/>
            <person name="Ji Y."/>
            <person name="Li M."/>
            <person name="Yan X."/>
            <person name="He Y."/>
            <person name="Liu Y."/>
            <person name="Wang X."/>
            <person name="Xiang C."/>
            <person name="Varshney R.K."/>
            <person name="Ding H."/>
            <person name="Gao S."/>
            <person name="Zong X."/>
        </authorList>
    </citation>
    <scope>NUCLEOTIDE SEQUENCE [LARGE SCALE GENOMIC DNA]</scope>
    <source>
        <strain evidence="1 2">cv. Zhongwan 6</strain>
    </source>
</reference>
<dbReference type="EMBL" id="JAMSHJ010000005">
    <property type="protein sequence ID" value="KAI5404474.1"/>
    <property type="molecule type" value="Genomic_DNA"/>
</dbReference>